<keyword evidence="9" id="KW-1185">Reference proteome</keyword>
<reference evidence="8 9" key="1">
    <citation type="journal article" date="2016" name="Genome Biol. Evol.">
        <title>Divergent and convergent evolution of fungal pathogenicity.</title>
        <authorList>
            <person name="Shang Y."/>
            <person name="Xiao G."/>
            <person name="Zheng P."/>
            <person name="Cen K."/>
            <person name="Zhan S."/>
            <person name="Wang C."/>
        </authorList>
    </citation>
    <scope>NUCLEOTIDE SEQUENCE [LARGE SCALE GENOMIC DNA]</scope>
    <source>
        <strain evidence="8 9">ARSEF 7405</strain>
    </source>
</reference>
<dbReference type="AlphaFoldDB" id="A0A167WIW3"/>
<protein>
    <submittedName>
        <fullName evidence="8">OSBPL2 protein</fullName>
    </submittedName>
</protein>
<dbReference type="GO" id="GO:0005829">
    <property type="term" value="C:cytosol"/>
    <property type="evidence" value="ECO:0007669"/>
    <property type="project" value="TreeGrafter"/>
</dbReference>
<name>A0A167WIW3_9EURO</name>
<dbReference type="GO" id="GO:0006887">
    <property type="term" value="P:exocytosis"/>
    <property type="evidence" value="ECO:0007669"/>
    <property type="project" value="TreeGrafter"/>
</dbReference>
<keyword evidence="4" id="KW-0963">Cytoplasm</keyword>
<dbReference type="VEuPathDB" id="FungiDB:AAP_04699"/>
<dbReference type="GO" id="GO:0035621">
    <property type="term" value="P:ER to Golgi ceramide transport"/>
    <property type="evidence" value="ECO:0007669"/>
    <property type="project" value="TreeGrafter"/>
</dbReference>
<comment type="caution">
    <text evidence="8">The sequence shown here is derived from an EMBL/GenBank/DDBJ whole genome shotgun (WGS) entry which is preliminary data.</text>
</comment>
<dbReference type="PANTHER" id="PTHR10972:SF203">
    <property type="entry name" value="OXYSTEROL-BINDING PROTEIN HOMOLOG 3"/>
    <property type="match status" value="1"/>
</dbReference>
<dbReference type="Gene3D" id="3.30.70.3490">
    <property type="match status" value="1"/>
</dbReference>
<dbReference type="GO" id="GO:0097038">
    <property type="term" value="C:perinuclear endoplasmic reticulum"/>
    <property type="evidence" value="ECO:0007669"/>
    <property type="project" value="TreeGrafter"/>
</dbReference>
<evidence type="ECO:0000256" key="2">
    <source>
        <dbReference type="ARBA" id="ARBA00008842"/>
    </source>
</evidence>
<keyword evidence="3" id="KW-0813">Transport</keyword>
<evidence type="ECO:0000313" key="9">
    <source>
        <dbReference type="Proteomes" id="UP000242877"/>
    </source>
</evidence>
<comment type="subcellular location">
    <subcellularLocation>
        <location evidence="1">Cytoplasm</location>
    </subcellularLocation>
</comment>
<dbReference type="GO" id="GO:0030011">
    <property type="term" value="P:maintenance of cell polarity"/>
    <property type="evidence" value="ECO:0007669"/>
    <property type="project" value="TreeGrafter"/>
</dbReference>
<dbReference type="GO" id="GO:0032541">
    <property type="term" value="C:cortical endoplasmic reticulum"/>
    <property type="evidence" value="ECO:0007669"/>
    <property type="project" value="TreeGrafter"/>
</dbReference>
<gene>
    <name evidence="8" type="ORF">AAP_04699</name>
</gene>
<evidence type="ECO:0000256" key="5">
    <source>
        <dbReference type="ARBA" id="ARBA00022553"/>
    </source>
</evidence>
<evidence type="ECO:0000313" key="8">
    <source>
        <dbReference type="EMBL" id="KZZ88907.1"/>
    </source>
</evidence>
<dbReference type="Pfam" id="PF01237">
    <property type="entry name" value="Oxysterol_BP"/>
    <property type="match status" value="1"/>
</dbReference>
<comment type="similarity">
    <text evidence="2">Belongs to the OSBP family.</text>
</comment>
<dbReference type="Proteomes" id="UP000242877">
    <property type="component" value="Unassembled WGS sequence"/>
</dbReference>
<keyword evidence="5" id="KW-0597">Phosphoprotein</keyword>
<evidence type="ECO:0000256" key="4">
    <source>
        <dbReference type="ARBA" id="ARBA00022490"/>
    </source>
</evidence>
<dbReference type="SUPFAM" id="SSF144000">
    <property type="entry name" value="Oxysterol-binding protein-like"/>
    <property type="match status" value="1"/>
</dbReference>
<keyword evidence="7" id="KW-0446">Lipid-binding</keyword>
<dbReference type="GO" id="GO:0034727">
    <property type="term" value="P:piecemeal microautophagy of the nucleus"/>
    <property type="evidence" value="ECO:0007669"/>
    <property type="project" value="TreeGrafter"/>
</dbReference>
<sequence>MPVSANEPISLLQRASEQLEYCSLLDKAATATDGVERLIYITAFAISPLSGVRLKERAARKPFNPMLGETFELVREDLGFRFIAEKVSHRPVQLSFQADARDWSLTQSPKPTQQFWGKSAEIITEGKLRLSLHTHGERYSWAPANCSLKNIIAGEKYVEPTGEMVVMNETTGEKTVTTFKAGGMFSGRSEELSTKTFDSHGKALPLGLQGTWADSIKLTENGLPTNTTIWSVGPLVKQPQKHWGYTQFAATLNEVTSTEKGHLPPTDSRYRPDQRALEEGHVDRAEEMKEKLEVAQRVRRREMESKGESWTPRWFTKLEGNPAGTEDVWKLKTGKDGYWEERASGKWTGVVPVLSV</sequence>
<dbReference type="FunFam" id="2.40.160.120:FF:000013">
    <property type="entry name" value="Oxysterol binding protein"/>
    <property type="match status" value="1"/>
</dbReference>
<evidence type="ECO:0000256" key="7">
    <source>
        <dbReference type="ARBA" id="ARBA00023121"/>
    </source>
</evidence>
<dbReference type="GO" id="GO:0005886">
    <property type="term" value="C:plasma membrane"/>
    <property type="evidence" value="ECO:0007669"/>
    <property type="project" value="TreeGrafter"/>
</dbReference>
<evidence type="ECO:0000256" key="6">
    <source>
        <dbReference type="ARBA" id="ARBA00023055"/>
    </source>
</evidence>
<dbReference type="InterPro" id="IPR000648">
    <property type="entry name" value="Oxysterol-bd"/>
</dbReference>
<dbReference type="PANTHER" id="PTHR10972">
    <property type="entry name" value="OXYSTEROL-BINDING PROTEIN-RELATED"/>
    <property type="match status" value="1"/>
</dbReference>
<dbReference type="GO" id="GO:0120009">
    <property type="term" value="P:intermembrane lipid transfer"/>
    <property type="evidence" value="ECO:0007669"/>
    <property type="project" value="UniProtKB-ARBA"/>
</dbReference>
<dbReference type="GO" id="GO:0006897">
    <property type="term" value="P:endocytosis"/>
    <property type="evidence" value="ECO:0007669"/>
    <property type="project" value="TreeGrafter"/>
</dbReference>
<evidence type="ECO:0000256" key="3">
    <source>
        <dbReference type="ARBA" id="ARBA00022448"/>
    </source>
</evidence>
<organism evidence="8 9">
    <name type="scientific">Ascosphaera apis ARSEF 7405</name>
    <dbReference type="NCBI Taxonomy" id="392613"/>
    <lineage>
        <taxon>Eukaryota</taxon>
        <taxon>Fungi</taxon>
        <taxon>Dikarya</taxon>
        <taxon>Ascomycota</taxon>
        <taxon>Pezizomycotina</taxon>
        <taxon>Eurotiomycetes</taxon>
        <taxon>Eurotiomycetidae</taxon>
        <taxon>Onygenales</taxon>
        <taxon>Ascosphaeraceae</taxon>
        <taxon>Ascosphaera</taxon>
    </lineage>
</organism>
<evidence type="ECO:0000256" key="1">
    <source>
        <dbReference type="ARBA" id="ARBA00004496"/>
    </source>
</evidence>
<accession>A0A167WIW3</accession>
<dbReference type="Gene3D" id="2.40.160.120">
    <property type="match status" value="1"/>
</dbReference>
<dbReference type="InterPro" id="IPR037239">
    <property type="entry name" value="OSBP_sf"/>
</dbReference>
<dbReference type="EMBL" id="AZGZ01000023">
    <property type="protein sequence ID" value="KZZ88907.1"/>
    <property type="molecule type" value="Genomic_DNA"/>
</dbReference>
<proteinExistence type="inferred from homology"/>
<dbReference type="OrthoDB" id="1854502at2759"/>
<dbReference type="GO" id="GO:0032934">
    <property type="term" value="F:sterol binding"/>
    <property type="evidence" value="ECO:0007669"/>
    <property type="project" value="TreeGrafter"/>
</dbReference>
<keyword evidence="6" id="KW-0445">Lipid transport</keyword>